<protein>
    <submittedName>
        <fullName evidence="2">Transporter family-2 protein</fullName>
    </submittedName>
</protein>
<dbReference type="RefSeq" id="WP_093920451.1">
    <property type="nucleotide sequence ID" value="NZ_FONW01000007.1"/>
</dbReference>
<dbReference type="PANTHER" id="PTHR34821:SF2">
    <property type="entry name" value="INNER MEMBRANE PROTEIN YDCZ"/>
    <property type="match status" value="1"/>
</dbReference>
<gene>
    <name evidence="3" type="ORF">DET52_108121</name>
    <name evidence="2" type="ORF">SAMN05216283_107116</name>
</gene>
<feature type="transmembrane region" description="Helical" evidence="1">
    <location>
        <begin position="101"/>
        <end position="120"/>
    </location>
</feature>
<evidence type="ECO:0000313" key="4">
    <source>
        <dbReference type="Proteomes" id="UP000198964"/>
    </source>
</evidence>
<dbReference type="OrthoDB" id="9097160at2"/>
<evidence type="ECO:0000313" key="2">
    <source>
        <dbReference type="EMBL" id="SFF48101.1"/>
    </source>
</evidence>
<dbReference type="Proteomes" id="UP000294848">
    <property type="component" value="Unassembled WGS sequence"/>
</dbReference>
<feature type="transmembrane region" description="Helical" evidence="1">
    <location>
        <begin position="68"/>
        <end position="89"/>
    </location>
</feature>
<dbReference type="STRING" id="655355.SAMN05216283_107116"/>
<reference evidence="2 4" key="1">
    <citation type="submission" date="2016-10" db="EMBL/GenBank/DDBJ databases">
        <authorList>
            <person name="de Groot N.N."/>
        </authorList>
    </citation>
    <scope>NUCLEOTIDE SEQUENCE [LARGE SCALE GENOMIC DNA]</scope>
    <source>
        <strain evidence="2 4">CGMCC 1.9156</strain>
    </source>
</reference>
<keyword evidence="1" id="KW-0472">Membrane</keyword>
<keyword evidence="4" id="KW-1185">Reference proteome</keyword>
<dbReference type="AlphaFoldDB" id="A0A1I2J5X7"/>
<evidence type="ECO:0000313" key="3">
    <source>
        <dbReference type="EMBL" id="TDN98334.1"/>
    </source>
</evidence>
<feature type="transmembrane region" description="Helical" evidence="1">
    <location>
        <begin position="35"/>
        <end position="56"/>
    </location>
</feature>
<keyword evidence="1" id="KW-1133">Transmembrane helix</keyword>
<feature type="transmembrane region" description="Helical" evidence="1">
    <location>
        <begin position="6"/>
        <end position="23"/>
    </location>
</feature>
<dbReference type="InterPro" id="IPR006750">
    <property type="entry name" value="YdcZ"/>
</dbReference>
<dbReference type="EMBL" id="FONW01000007">
    <property type="protein sequence ID" value="SFF48101.1"/>
    <property type="molecule type" value="Genomic_DNA"/>
</dbReference>
<dbReference type="GO" id="GO:0005886">
    <property type="term" value="C:plasma membrane"/>
    <property type="evidence" value="ECO:0007669"/>
    <property type="project" value="TreeGrafter"/>
</dbReference>
<proteinExistence type="predicted"/>
<sequence length="149" mass="16194">MKTIILYLLAFAGGVFLAIQAGFNTQLGAYLKQPVLAVISTSLFSVIFASLFFVTAGKTLPSFNEMQVIPWHLWFIGGLFSVVGISLYFYTIPRLGISKMIALGLCGQLIFSLLAGKYGWLNLPIEPMTTKKLIGAVAMLIGIVLINSK</sequence>
<feature type="transmembrane region" description="Helical" evidence="1">
    <location>
        <begin position="132"/>
        <end position="148"/>
    </location>
</feature>
<organism evidence="2 4">
    <name type="scientific">Sunxiuqinia elliptica</name>
    <dbReference type="NCBI Taxonomy" id="655355"/>
    <lineage>
        <taxon>Bacteria</taxon>
        <taxon>Pseudomonadati</taxon>
        <taxon>Bacteroidota</taxon>
        <taxon>Bacteroidia</taxon>
        <taxon>Marinilabiliales</taxon>
        <taxon>Prolixibacteraceae</taxon>
        <taxon>Sunxiuqinia</taxon>
    </lineage>
</organism>
<reference evidence="3 5" key="2">
    <citation type="submission" date="2019-03" db="EMBL/GenBank/DDBJ databases">
        <title>Freshwater and sediment microbial communities from various areas in North America, analyzing microbe dynamics in response to fracking.</title>
        <authorList>
            <person name="Lamendella R."/>
        </authorList>
    </citation>
    <scope>NUCLEOTIDE SEQUENCE [LARGE SCALE GENOMIC DNA]</scope>
    <source>
        <strain evidence="3 5">114D</strain>
    </source>
</reference>
<dbReference type="PANTHER" id="PTHR34821">
    <property type="entry name" value="INNER MEMBRANE PROTEIN YDCZ"/>
    <property type="match status" value="1"/>
</dbReference>
<dbReference type="EMBL" id="SNWI01000008">
    <property type="protein sequence ID" value="TDN98334.1"/>
    <property type="molecule type" value="Genomic_DNA"/>
</dbReference>
<name>A0A1I2J5X7_9BACT</name>
<dbReference type="Proteomes" id="UP000198964">
    <property type="component" value="Unassembled WGS sequence"/>
</dbReference>
<evidence type="ECO:0000256" key="1">
    <source>
        <dbReference type="SAM" id="Phobius"/>
    </source>
</evidence>
<evidence type="ECO:0000313" key="5">
    <source>
        <dbReference type="Proteomes" id="UP000294848"/>
    </source>
</evidence>
<keyword evidence="1" id="KW-0812">Transmembrane</keyword>
<accession>A0A1I2J5X7</accession>
<dbReference type="Pfam" id="PF04657">
    <property type="entry name" value="DMT_YdcZ"/>
    <property type="match status" value="1"/>
</dbReference>